<evidence type="ECO:0000256" key="4">
    <source>
        <dbReference type="ARBA" id="ARBA00022723"/>
    </source>
</evidence>
<feature type="signal peptide" evidence="10">
    <location>
        <begin position="1"/>
        <end position="20"/>
    </location>
</feature>
<dbReference type="PIRSF" id="PIRSF000005">
    <property type="entry name" value="Cytochrome_c4"/>
    <property type="match status" value="1"/>
</dbReference>
<evidence type="ECO:0000256" key="9">
    <source>
        <dbReference type="PIRSR" id="PIRSR000005-2"/>
    </source>
</evidence>
<feature type="binding site" description="covalent" evidence="8">
    <location>
        <position position="38"/>
    </location>
    <ligand>
        <name>heme c</name>
        <dbReference type="ChEBI" id="CHEBI:61717"/>
        <label>1</label>
    </ligand>
</feature>
<comment type="caution">
    <text evidence="12">The sequence shown here is derived from an EMBL/GenBank/DDBJ whole genome shotgun (WGS) entry which is preliminary data.</text>
</comment>
<feature type="binding site" description="axial binding residue" evidence="9">
    <location>
        <position position="142"/>
    </location>
    <ligand>
        <name>heme c</name>
        <dbReference type="ChEBI" id="CHEBI:61717"/>
        <label>2</label>
    </ligand>
    <ligandPart>
        <name>Fe</name>
        <dbReference type="ChEBI" id="CHEBI:18248"/>
    </ligandPart>
</feature>
<name>A0A1E7Q2M8_9GAMM</name>
<evidence type="ECO:0000256" key="7">
    <source>
        <dbReference type="ARBA" id="ARBA00023004"/>
    </source>
</evidence>
<dbReference type="Gene3D" id="1.10.760.10">
    <property type="entry name" value="Cytochrome c-like domain"/>
    <property type="match status" value="2"/>
</dbReference>
<keyword evidence="13" id="KW-1185">Reference proteome</keyword>
<dbReference type="PANTHER" id="PTHR33751">
    <property type="entry name" value="CBB3-TYPE CYTOCHROME C OXIDASE SUBUNIT FIXP"/>
    <property type="match status" value="1"/>
</dbReference>
<evidence type="ECO:0000256" key="10">
    <source>
        <dbReference type="SAM" id="SignalP"/>
    </source>
</evidence>
<keyword evidence="2" id="KW-0813">Transport</keyword>
<dbReference type="GO" id="GO:0005506">
    <property type="term" value="F:iron ion binding"/>
    <property type="evidence" value="ECO:0007669"/>
    <property type="project" value="InterPro"/>
</dbReference>
<dbReference type="Pfam" id="PF00034">
    <property type="entry name" value="Cytochrom_C"/>
    <property type="match status" value="2"/>
</dbReference>
<comment type="subcellular location">
    <subcellularLocation>
        <location evidence="1">Periplasm</location>
    </subcellularLocation>
</comment>
<evidence type="ECO:0000256" key="8">
    <source>
        <dbReference type="PIRSR" id="PIRSR000005-1"/>
    </source>
</evidence>
<gene>
    <name evidence="12" type="ORF">BI198_01495</name>
</gene>
<dbReference type="SUPFAM" id="SSF46626">
    <property type="entry name" value="Cytochrome c"/>
    <property type="match status" value="2"/>
</dbReference>
<keyword evidence="4 9" id="KW-0479">Metal-binding</keyword>
<evidence type="ECO:0000256" key="1">
    <source>
        <dbReference type="ARBA" id="ARBA00004418"/>
    </source>
</evidence>
<feature type="domain" description="Cytochrome c" evidence="11">
    <location>
        <begin position="23"/>
        <end position="108"/>
    </location>
</feature>
<dbReference type="InterPro" id="IPR036909">
    <property type="entry name" value="Cyt_c-like_dom_sf"/>
</dbReference>
<accession>A0A1E7Q2M8</accession>
<dbReference type="GO" id="GO:0042597">
    <property type="term" value="C:periplasmic space"/>
    <property type="evidence" value="ECO:0007669"/>
    <property type="project" value="UniProtKB-SubCell"/>
</dbReference>
<evidence type="ECO:0000256" key="3">
    <source>
        <dbReference type="ARBA" id="ARBA00022617"/>
    </source>
</evidence>
<feature type="binding site" description="axial binding residue" evidence="9">
    <location>
        <position position="39"/>
    </location>
    <ligand>
        <name>heme c</name>
        <dbReference type="ChEBI" id="CHEBI:61717"/>
        <label>1</label>
    </ligand>
    <ligandPart>
        <name>Fe</name>
        <dbReference type="ChEBI" id="CHEBI:18248"/>
    </ligandPart>
</feature>
<proteinExistence type="predicted"/>
<keyword evidence="3 8" id="KW-0349">Heme</keyword>
<keyword evidence="7 9" id="KW-0408">Iron</keyword>
<evidence type="ECO:0000256" key="2">
    <source>
        <dbReference type="ARBA" id="ARBA00022448"/>
    </source>
</evidence>
<evidence type="ECO:0000256" key="5">
    <source>
        <dbReference type="ARBA" id="ARBA00022764"/>
    </source>
</evidence>
<evidence type="ECO:0000259" key="11">
    <source>
        <dbReference type="PROSITE" id="PS51007"/>
    </source>
</evidence>
<dbReference type="GO" id="GO:0020037">
    <property type="term" value="F:heme binding"/>
    <property type="evidence" value="ECO:0007669"/>
    <property type="project" value="InterPro"/>
</dbReference>
<dbReference type="OrthoDB" id="9773456at2"/>
<dbReference type="AlphaFoldDB" id="A0A1E7Q2M8"/>
<feature type="binding site" description="covalent" evidence="8">
    <location>
        <position position="141"/>
    </location>
    <ligand>
        <name>heme c</name>
        <dbReference type="ChEBI" id="CHEBI:61717"/>
        <label>2</label>
    </ligand>
</feature>
<protein>
    <submittedName>
        <fullName evidence="12">Cytochrome C</fullName>
    </submittedName>
</protein>
<dbReference type="InterPro" id="IPR050597">
    <property type="entry name" value="Cytochrome_c_Oxidase_Subunit"/>
</dbReference>
<dbReference type="PROSITE" id="PS51007">
    <property type="entry name" value="CYTC"/>
    <property type="match status" value="2"/>
</dbReference>
<comment type="PTM">
    <text evidence="8">Binds 2 heme c groups covalently per subunit.</text>
</comment>
<organism evidence="12 13">
    <name type="scientific">Rheinheimera salexigens</name>
    <dbReference type="NCBI Taxonomy" id="1628148"/>
    <lineage>
        <taxon>Bacteria</taxon>
        <taxon>Pseudomonadati</taxon>
        <taxon>Pseudomonadota</taxon>
        <taxon>Gammaproteobacteria</taxon>
        <taxon>Chromatiales</taxon>
        <taxon>Chromatiaceae</taxon>
        <taxon>Rheinheimera</taxon>
    </lineage>
</organism>
<feature type="binding site" description="covalent" evidence="8">
    <location>
        <position position="35"/>
    </location>
    <ligand>
        <name>heme c</name>
        <dbReference type="ChEBI" id="CHEBI:61717"/>
        <label>1</label>
    </ligand>
</feature>
<dbReference type="GO" id="GO:0009055">
    <property type="term" value="F:electron transfer activity"/>
    <property type="evidence" value="ECO:0007669"/>
    <property type="project" value="InterPro"/>
</dbReference>
<evidence type="ECO:0000256" key="6">
    <source>
        <dbReference type="ARBA" id="ARBA00022982"/>
    </source>
</evidence>
<evidence type="ECO:0000313" key="12">
    <source>
        <dbReference type="EMBL" id="OEY68386.1"/>
    </source>
</evidence>
<dbReference type="EMBL" id="MKEK01000001">
    <property type="protein sequence ID" value="OEY68386.1"/>
    <property type="molecule type" value="Genomic_DNA"/>
</dbReference>
<keyword evidence="5" id="KW-0574">Periplasm</keyword>
<feature type="binding site" description="axial binding residue" evidence="9">
    <location>
        <position position="185"/>
    </location>
    <ligand>
        <name>heme c</name>
        <dbReference type="ChEBI" id="CHEBI:61717"/>
        <label>2</label>
    </ligand>
    <ligandPart>
        <name>Fe</name>
        <dbReference type="ChEBI" id="CHEBI:18248"/>
    </ligandPart>
</feature>
<feature type="binding site" description="covalent" evidence="8">
    <location>
        <position position="138"/>
    </location>
    <ligand>
        <name>heme c</name>
        <dbReference type="ChEBI" id="CHEBI:61717"/>
        <label>2</label>
    </ligand>
</feature>
<dbReference type="PANTHER" id="PTHR33751:SF9">
    <property type="entry name" value="CYTOCHROME C4"/>
    <property type="match status" value="1"/>
</dbReference>
<sequence>MKKLLFPLMLMFGLIGTAHAFDGDAEAGKAKSTTCVACHGTDGNSQVDMYPKIAGQHATYLYKQLKEYKLGMETGGQQGRNNAIMFGMVAALSDQDMQDLAAYFSSQKMKPGTTPENVITAGEKLYRGGDAERGIASCIACHGPTGTGSGLAKFPKIAFQNTTYLKTTLAEFREGKRANDPNGMMQDIARKLTDADIELLAQYLGGLH</sequence>
<dbReference type="InterPro" id="IPR009056">
    <property type="entry name" value="Cyt_c-like_dom"/>
</dbReference>
<feature type="chain" id="PRO_5009200360" evidence="10">
    <location>
        <begin position="21"/>
        <end position="208"/>
    </location>
</feature>
<reference evidence="13" key="1">
    <citation type="submission" date="2016-09" db="EMBL/GenBank/DDBJ databases">
        <authorList>
            <person name="Wan X."/>
            <person name="Hou S."/>
        </authorList>
    </citation>
    <scope>NUCLEOTIDE SEQUENCE [LARGE SCALE GENOMIC DNA]</scope>
    <source>
        <strain evidence="13">KH87</strain>
    </source>
</reference>
<dbReference type="Proteomes" id="UP000242258">
    <property type="component" value="Unassembled WGS sequence"/>
</dbReference>
<keyword evidence="6" id="KW-0249">Electron transport</keyword>
<feature type="binding site" description="axial binding residue" evidence="9">
    <location>
        <position position="85"/>
    </location>
    <ligand>
        <name>heme c</name>
        <dbReference type="ChEBI" id="CHEBI:61717"/>
        <label>1</label>
    </ligand>
    <ligandPart>
        <name>Fe</name>
        <dbReference type="ChEBI" id="CHEBI:18248"/>
    </ligandPart>
</feature>
<evidence type="ECO:0000313" key="13">
    <source>
        <dbReference type="Proteomes" id="UP000242258"/>
    </source>
</evidence>
<keyword evidence="10" id="KW-0732">Signal</keyword>
<dbReference type="RefSeq" id="WP_070047952.1">
    <property type="nucleotide sequence ID" value="NZ_CBCSDO010000001.1"/>
</dbReference>
<dbReference type="STRING" id="1628148.BI198_01495"/>
<feature type="domain" description="Cytochrome c" evidence="11">
    <location>
        <begin position="117"/>
        <end position="208"/>
    </location>
</feature>
<dbReference type="InterPro" id="IPR024167">
    <property type="entry name" value="Cytochrome_c4-like"/>
</dbReference>